<accession>A0ABP0NYU1</accession>
<dbReference type="Gene3D" id="2.30.130.30">
    <property type="entry name" value="Hypothetical protein"/>
    <property type="match status" value="1"/>
</dbReference>
<organism evidence="1 3">
    <name type="scientific">Durusdinium trenchii</name>
    <dbReference type="NCBI Taxonomy" id="1381693"/>
    <lineage>
        <taxon>Eukaryota</taxon>
        <taxon>Sar</taxon>
        <taxon>Alveolata</taxon>
        <taxon>Dinophyceae</taxon>
        <taxon>Suessiales</taxon>
        <taxon>Symbiodiniaceae</taxon>
        <taxon>Durusdinium</taxon>
    </lineage>
</organism>
<name>A0ABP0NYU1_9DINO</name>
<dbReference type="Proteomes" id="UP001642484">
    <property type="component" value="Unassembled WGS sequence"/>
</dbReference>
<protein>
    <recommendedName>
        <fullName evidence="4">ASCH domain-containing protein</fullName>
    </recommendedName>
</protein>
<dbReference type="EMBL" id="CAXAMN010022395">
    <property type="protein sequence ID" value="CAK9069025.1"/>
    <property type="molecule type" value="Genomic_DNA"/>
</dbReference>
<evidence type="ECO:0008006" key="4">
    <source>
        <dbReference type="Google" id="ProtNLM"/>
    </source>
</evidence>
<dbReference type="EMBL" id="CAXAMN010022384">
    <property type="protein sequence ID" value="CAK9068965.1"/>
    <property type="molecule type" value="Genomic_DNA"/>
</dbReference>
<dbReference type="InterPro" id="IPR015947">
    <property type="entry name" value="PUA-like_sf"/>
</dbReference>
<comment type="caution">
    <text evidence="1">The sequence shown here is derived from an EMBL/GenBank/DDBJ whole genome shotgun (WGS) entry which is preliminary data.</text>
</comment>
<keyword evidence="3" id="KW-1185">Reference proteome</keyword>
<evidence type="ECO:0000313" key="2">
    <source>
        <dbReference type="EMBL" id="CAK9069025.1"/>
    </source>
</evidence>
<proteinExistence type="predicted"/>
<sequence length="192" mass="21493">MPPPAALLLHEPWLELILSNKKSWELRGSATSRRGLISLARTGSSKLFGEVELIDCFMVAKRDEQGNLVEVAGNEENFLVHHLSKHQVEDLSAIKYQKVFAWVLKDPKRYEKPVPYCHPRGAIIWVRIAEKDQSKGSQSLTLPMKATSKAMPMPKALPKARCLTLPMKKTTSKTMPKAQPKAHCSALKAITK</sequence>
<evidence type="ECO:0000313" key="1">
    <source>
        <dbReference type="EMBL" id="CAK9068965.1"/>
    </source>
</evidence>
<reference evidence="1 3" key="1">
    <citation type="submission" date="2024-02" db="EMBL/GenBank/DDBJ databases">
        <authorList>
            <person name="Chen Y."/>
            <person name="Shah S."/>
            <person name="Dougan E. K."/>
            <person name="Thang M."/>
            <person name="Chan C."/>
        </authorList>
    </citation>
    <scope>NUCLEOTIDE SEQUENCE [LARGE SCALE GENOMIC DNA]</scope>
</reference>
<gene>
    <name evidence="1" type="ORF">CCMP2556_LOCUS33892</name>
    <name evidence="2" type="ORF">CCMP2556_LOCUS33928</name>
</gene>
<evidence type="ECO:0000313" key="3">
    <source>
        <dbReference type="Proteomes" id="UP001642484"/>
    </source>
</evidence>
<dbReference type="SUPFAM" id="SSF88697">
    <property type="entry name" value="PUA domain-like"/>
    <property type="match status" value="1"/>
</dbReference>